<sequence length="524" mass="61241">MTTYTHTSPHACSEVVQQPTQRNLICTLPLEVHFKIARFLLAETSESDLSSAELSYPLLCLQRTCRILRSTYSPSTLSQHVSCLENYIHALADELEASYREIDPEIPRGDCNALSRKDLEMVRGKVTKAEDISRRVVSLGLNGIHMFTKVWNSRPRTRYRMHLKDPRDKKYRMGWLSYKEYHRFSGKEYHNGHGVPYCRCSWKAEKQGLDEEQWHEDPARRERLIRNWLWVELLKGVIETFNSGTWHTPDNGSDAELKWDPEQVVRRRYEVYDGPLEEKERLAMLRFLLSDSGLAPSLGDGVYESGDDYDGSRYMSDVSCEMCSGYSPGFQRFTDFYGRYGKYDRRGDESGAVLSKDEVWFDDVMHLMLDIQHVGCMRVLIYSGGLEWRRWEMAKYNTADPYAYPRKVLKMMGFLEAIQDEKRAKWNPEFVGYLEGERRIAKIVLRIDRLLDSLTLRQRTEFNETRVVPNPAKEAAIQRMKEARRLRRKPFAANYGLGDEYDVPCKFVRDEKTGKSWFSYSDGE</sequence>
<organism evidence="1 2">
    <name type="scientific">Ascobolus immersus RN42</name>
    <dbReference type="NCBI Taxonomy" id="1160509"/>
    <lineage>
        <taxon>Eukaryota</taxon>
        <taxon>Fungi</taxon>
        <taxon>Dikarya</taxon>
        <taxon>Ascomycota</taxon>
        <taxon>Pezizomycotina</taxon>
        <taxon>Pezizomycetes</taxon>
        <taxon>Pezizales</taxon>
        <taxon>Ascobolaceae</taxon>
        <taxon>Ascobolus</taxon>
    </lineage>
</organism>
<accession>A0A3N4IJD7</accession>
<name>A0A3N4IJD7_ASCIM</name>
<gene>
    <name evidence="1" type="ORF">BJ508DRAFT_359667</name>
</gene>
<dbReference type="AlphaFoldDB" id="A0A3N4IJD7"/>
<proteinExistence type="predicted"/>
<reference evidence="1 2" key="1">
    <citation type="journal article" date="2018" name="Nat. Ecol. Evol.">
        <title>Pezizomycetes genomes reveal the molecular basis of ectomycorrhizal truffle lifestyle.</title>
        <authorList>
            <person name="Murat C."/>
            <person name="Payen T."/>
            <person name="Noel B."/>
            <person name="Kuo A."/>
            <person name="Morin E."/>
            <person name="Chen J."/>
            <person name="Kohler A."/>
            <person name="Krizsan K."/>
            <person name="Balestrini R."/>
            <person name="Da Silva C."/>
            <person name="Montanini B."/>
            <person name="Hainaut M."/>
            <person name="Levati E."/>
            <person name="Barry K.W."/>
            <person name="Belfiori B."/>
            <person name="Cichocki N."/>
            <person name="Clum A."/>
            <person name="Dockter R.B."/>
            <person name="Fauchery L."/>
            <person name="Guy J."/>
            <person name="Iotti M."/>
            <person name="Le Tacon F."/>
            <person name="Lindquist E.A."/>
            <person name="Lipzen A."/>
            <person name="Malagnac F."/>
            <person name="Mello A."/>
            <person name="Molinier V."/>
            <person name="Miyauchi S."/>
            <person name="Poulain J."/>
            <person name="Riccioni C."/>
            <person name="Rubini A."/>
            <person name="Sitrit Y."/>
            <person name="Splivallo R."/>
            <person name="Traeger S."/>
            <person name="Wang M."/>
            <person name="Zifcakova L."/>
            <person name="Wipf D."/>
            <person name="Zambonelli A."/>
            <person name="Paolocci F."/>
            <person name="Nowrousian M."/>
            <person name="Ottonello S."/>
            <person name="Baldrian P."/>
            <person name="Spatafora J.W."/>
            <person name="Henrissat B."/>
            <person name="Nagy L.G."/>
            <person name="Aury J.M."/>
            <person name="Wincker P."/>
            <person name="Grigoriev I.V."/>
            <person name="Bonfante P."/>
            <person name="Martin F.M."/>
        </authorList>
    </citation>
    <scope>NUCLEOTIDE SEQUENCE [LARGE SCALE GENOMIC DNA]</scope>
    <source>
        <strain evidence="1 2">RN42</strain>
    </source>
</reference>
<dbReference type="Proteomes" id="UP000275078">
    <property type="component" value="Unassembled WGS sequence"/>
</dbReference>
<evidence type="ECO:0000313" key="1">
    <source>
        <dbReference type="EMBL" id="RPA84281.1"/>
    </source>
</evidence>
<dbReference type="EMBL" id="ML119659">
    <property type="protein sequence ID" value="RPA84281.1"/>
    <property type="molecule type" value="Genomic_DNA"/>
</dbReference>
<keyword evidence="2" id="KW-1185">Reference proteome</keyword>
<protein>
    <submittedName>
        <fullName evidence="1">Uncharacterized protein</fullName>
    </submittedName>
</protein>
<evidence type="ECO:0000313" key="2">
    <source>
        <dbReference type="Proteomes" id="UP000275078"/>
    </source>
</evidence>